<accession>A0A512C3D1</accession>
<comment type="caution">
    <text evidence="1">The sequence shown here is derived from an EMBL/GenBank/DDBJ whole genome shotgun (WGS) entry which is preliminary data.</text>
</comment>
<reference evidence="1 2" key="1">
    <citation type="submission" date="2019-07" db="EMBL/GenBank/DDBJ databases">
        <title>Whole genome shotgun sequence of Microvirga aerophila NBRC 106136.</title>
        <authorList>
            <person name="Hosoyama A."/>
            <person name="Uohara A."/>
            <person name="Ohji S."/>
            <person name="Ichikawa N."/>
        </authorList>
    </citation>
    <scope>NUCLEOTIDE SEQUENCE [LARGE SCALE GENOMIC DNA]</scope>
    <source>
        <strain evidence="1 2">NBRC 106136</strain>
    </source>
</reference>
<keyword evidence="2" id="KW-1185">Reference proteome</keyword>
<proteinExistence type="predicted"/>
<sequence>MVVPSTIGLGLIAPSGATNERPYIVLLPTQRSGTQLTMDMIAVIVLTLQLSTGPTGEPDRRMWSVDVLYRYVTYPTMDKCLSMLDGEIDRIEAVLTTVAPQMRADHTVNNGVLDNLTGRCVMVRKQDLQ</sequence>
<gene>
    <name evidence="1" type="ORF">MAE02_63970</name>
</gene>
<evidence type="ECO:0000313" key="2">
    <source>
        <dbReference type="Proteomes" id="UP000321085"/>
    </source>
</evidence>
<evidence type="ECO:0000313" key="1">
    <source>
        <dbReference type="EMBL" id="GEO18701.1"/>
    </source>
</evidence>
<organism evidence="1 2">
    <name type="scientific">Microvirga aerophila</name>
    <dbReference type="NCBI Taxonomy" id="670291"/>
    <lineage>
        <taxon>Bacteria</taxon>
        <taxon>Pseudomonadati</taxon>
        <taxon>Pseudomonadota</taxon>
        <taxon>Alphaproteobacteria</taxon>
        <taxon>Hyphomicrobiales</taxon>
        <taxon>Methylobacteriaceae</taxon>
        <taxon>Microvirga</taxon>
    </lineage>
</organism>
<dbReference type="Proteomes" id="UP000321085">
    <property type="component" value="Unassembled WGS sequence"/>
</dbReference>
<dbReference type="EMBL" id="BJYU01000230">
    <property type="protein sequence ID" value="GEO18701.1"/>
    <property type="molecule type" value="Genomic_DNA"/>
</dbReference>
<dbReference type="AlphaFoldDB" id="A0A512C3D1"/>
<protein>
    <submittedName>
        <fullName evidence="1">Uncharacterized protein</fullName>
    </submittedName>
</protein>
<name>A0A512C3D1_9HYPH</name>